<reference evidence="10" key="1">
    <citation type="submission" date="2016-10" db="EMBL/GenBank/DDBJ databases">
        <authorList>
            <person name="Varghese N."/>
            <person name="Submissions S."/>
        </authorList>
    </citation>
    <scope>NUCLEOTIDE SEQUENCE [LARGE SCALE GENOMIC DNA]</scope>
    <source>
        <strain evidence="10">Jip14</strain>
    </source>
</reference>
<feature type="transmembrane region" description="Helical" evidence="6">
    <location>
        <begin position="377"/>
        <end position="400"/>
    </location>
</feature>
<dbReference type="InterPro" id="IPR003838">
    <property type="entry name" value="ABC3_permease_C"/>
</dbReference>
<gene>
    <name evidence="9" type="ORF">SAMN05421740_106155</name>
</gene>
<organism evidence="9 10">
    <name type="scientific">Parapedobacter koreensis</name>
    <dbReference type="NCBI Taxonomy" id="332977"/>
    <lineage>
        <taxon>Bacteria</taxon>
        <taxon>Pseudomonadati</taxon>
        <taxon>Bacteroidota</taxon>
        <taxon>Sphingobacteriia</taxon>
        <taxon>Sphingobacteriales</taxon>
        <taxon>Sphingobacteriaceae</taxon>
        <taxon>Parapedobacter</taxon>
    </lineage>
</organism>
<evidence type="ECO:0000256" key="6">
    <source>
        <dbReference type="SAM" id="Phobius"/>
    </source>
</evidence>
<dbReference type="InterPro" id="IPR050250">
    <property type="entry name" value="Macrolide_Exporter_MacB"/>
</dbReference>
<proteinExistence type="predicted"/>
<dbReference type="AlphaFoldDB" id="A0A1H7QXQ3"/>
<dbReference type="EMBL" id="FNZR01000006">
    <property type="protein sequence ID" value="SEL52425.1"/>
    <property type="molecule type" value="Genomic_DNA"/>
</dbReference>
<feature type="transmembrane region" description="Helical" evidence="6">
    <location>
        <begin position="705"/>
        <end position="733"/>
    </location>
</feature>
<accession>A0A1H7QXQ3</accession>
<keyword evidence="2" id="KW-1003">Cell membrane</keyword>
<protein>
    <submittedName>
        <fullName evidence="9">Duplicated orphan permease</fullName>
    </submittedName>
</protein>
<feature type="domain" description="MacB-like periplasmic core" evidence="8">
    <location>
        <begin position="20"/>
        <end position="224"/>
    </location>
</feature>
<feature type="transmembrane region" description="Helical" evidence="6">
    <location>
        <begin position="669"/>
        <end position="693"/>
    </location>
</feature>
<dbReference type="GO" id="GO:0005886">
    <property type="term" value="C:plasma membrane"/>
    <property type="evidence" value="ECO:0007669"/>
    <property type="project" value="UniProtKB-SubCell"/>
</dbReference>
<feature type="domain" description="MacB-like periplasmic core" evidence="8">
    <location>
        <begin position="432"/>
        <end position="635"/>
    </location>
</feature>
<feature type="transmembrane region" description="Helical" evidence="6">
    <location>
        <begin position="753"/>
        <end position="773"/>
    </location>
</feature>
<evidence type="ECO:0000259" key="8">
    <source>
        <dbReference type="Pfam" id="PF12704"/>
    </source>
</evidence>
<dbReference type="Proteomes" id="UP000198916">
    <property type="component" value="Unassembled WGS sequence"/>
</dbReference>
<feature type="transmembrane region" description="Helical" evidence="6">
    <location>
        <begin position="21"/>
        <end position="41"/>
    </location>
</feature>
<evidence type="ECO:0000256" key="3">
    <source>
        <dbReference type="ARBA" id="ARBA00022692"/>
    </source>
</evidence>
<feature type="transmembrane region" description="Helical" evidence="6">
    <location>
        <begin position="421"/>
        <end position="446"/>
    </location>
</feature>
<evidence type="ECO:0000313" key="10">
    <source>
        <dbReference type="Proteomes" id="UP000198916"/>
    </source>
</evidence>
<dbReference type="GO" id="GO:0022857">
    <property type="term" value="F:transmembrane transporter activity"/>
    <property type="evidence" value="ECO:0007669"/>
    <property type="project" value="TreeGrafter"/>
</dbReference>
<dbReference type="PANTHER" id="PTHR30572">
    <property type="entry name" value="MEMBRANE COMPONENT OF TRANSPORTER-RELATED"/>
    <property type="match status" value="1"/>
</dbReference>
<evidence type="ECO:0000256" key="4">
    <source>
        <dbReference type="ARBA" id="ARBA00022989"/>
    </source>
</evidence>
<keyword evidence="4 6" id="KW-1133">Transmembrane helix</keyword>
<keyword evidence="3 6" id="KW-0812">Transmembrane</keyword>
<evidence type="ECO:0000313" key="9">
    <source>
        <dbReference type="EMBL" id="SEL52425.1"/>
    </source>
</evidence>
<evidence type="ECO:0000256" key="1">
    <source>
        <dbReference type="ARBA" id="ARBA00004651"/>
    </source>
</evidence>
<evidence type="ECO:0000259" key="7">
    <source>
        <dbReference type="Pfam" id="PF02687"/>
    </source>
</evidence>
<dbReference type="RefSeq" id="WP_090606720.1">
    <property type="nucleotide sequence ID" value="NZ_FNZR01000006.1"/>
</dbReference>
<dbReference type="InterPro" id="IPR025857">
    <property type="entry name" value="MacB_PCD"/>
</dbReference>
<evidence type="ECO:0000256" key="5">
    <source>
        <dbReference type="ARBA" id="ARBA00023136"/>
    </source>
</evidence>
<name>A0A1H7QXQ3_9SPHI</name>
<dbReference type="Pfam" id="PF02687">
    <property type="entry name" value="FtsX"/>
    <property type="match status" value="2"/>
</dbReference>
<dbReference type="Pfam" id="PF12704">
    <property type="entry name" value="MacB_PCD"/>
    <property type="match status" value="2"/>
</dbReference>
<comment type="subcellular location">
    <subcellularLocation>
        <location evidence="1">Cell membrane</location>
        <topology evidence="1">Multi-pass membrane protein</topology>
    </subcellularLocation>
</comment>
<feature type="domain" description="ABC3 transporter permease C-terminal" evidence="7">
    <location>
        <begin position="289"/>
        <end position="402"/>
    </location>
</feature>
<sequence>MIKNYFKIAFRNLWRHKSFSLLNIAGLAIGMASSILILLWVQNERSYDRFHNNADNIYRITVEADGGFGAAVNPAGMPAELQAKIPAIKNTVRLSHPSTNVFQYGDNSFEEKRGFYADSTFLHIFSFPLVAGDRATAMNRPDAILISEDLAKKYFGDTEPIGQSLKKNNQELLTVTGILANVPSNSHLQFDYIMPMSAIANTNEDLINNTWDNYNFYSYILLDERFAPTAANLAALEKQMDDIYKSHIDEQFLKMAFHAQPLTAIHLHSALQIELPGNGNAQYVNTLFVVAIFILIVACINFMNLSTARSARRAKEVGMRKVVGAARVQIMGQFLGESLLISFLSLLIAIGLVYAALPAFNYLAGKTLAISLFDGKLLLMMIGIIVLTGLLAGSYPALFLSGFKPIEVLKGRLKLGGSGNLVFRNTLVVLQFVVSIVLLIGTAVVYEQLSYIKNRNIGYNKSNLLYIPMKGDIWNKQAAYRSELERNPLTADFAITNELPTNLFTGSTNIQWEGKDPNSQIVVPNLDVSEDFFAIFQMELAAGRAFSTDFKGDSSNYIINEKLAGIMGLNAATAVGKPITMWDRQGTIVGVVKDFNFKPIQQPIEPLIMRLNSYGGIVVVRTQPGATEATINALEKINATLNPSFPFSYNFVDQDLDNLYQGEQRLAKLVNLFAVLAVLISCLGLYGLSAFMAEQRFKEIGIRKVLGASVVNVVYLLSRNFIGLLAIAIVIAAPVAWYAMDNWLNGFAYRIDIGWMVLAAASLVAVVIALLTVSYESIKAAIANPVNSLRNE</sequence>
<dbReference type="OrthoDB" id="1451596at2"/>
<evidence type="ECO:0000256" key="2">
    <source>
        <dbReference type="ARBA" id="ARBA00022475"/>
    </source>
</evidence>
<keyword evidence="5 6" id="KW-0472">Membrane</keyword>
<dbReference type="PANTHER" id="PTHR30572:SF18">
    <property type="entry name" value="ABC-TYPE MACROLIDE FAMILY EXPORT SYSTEM PERMEASE COMPONENT 2"/>
    <property type="match status" value="1"/>
</dbReference>
<keyword evidence="10" id="KW-1185">Reference proteome</keyword>
<feature type="transmembrane region" description="Helical" evidence="6">
    <location>
        <begin position="339"/>
        <end position="357"/>
    </location>
</feature>
<feature type="transmembrane region" description="Helical" evidence="6">
    <location>
        <begin position="283"/>
        <end position="305"/>
    </location>
</feature>
<feature type="domain" description="ABC3 transporter permease C-terminal" evidence="7">
    <location>
        <begin position="672"/>
        <end position="784"/>
    </location>
</feature>
<dbReference type="STRING" id="332977.SAMN05421740_106155"/>